<reference evidence="2 3" key="1">
    <citation type="submission" date="2024-05" db="EMBL/GenBank/DDBJ databases">
        <title>Genome sequencing and assembly of Indian major carp, Cirrhinus mrigala (Hamilton, 1822).</title>
        <authorList>
            <person name="Mohindra V."/>
            <person name="Chowdhury L.M."/>
            <person name="Lal K."/>
            <person name="Jena J.K."/>
        </authorList>
    </citation>
    <scope>NUCLEOTIDE SEQUENCE [LARGE SCALE GENOMIC DNA]</scope>
    <source>
        <strain evidence="2">CM1030</strain>
        <tissue evidence="2">Blood</tissue>
    </source>
</reference>
<proteinExistence type="predicted"/>
<sequence>ILRHPKIQQLSTQITMDPASRLIQLRQGNRPVVQYVMDFCELCHQVDFNDTFLLDIFRFGLDKSISRFLPRSTSHWTLESYIDLALRLSGSPFTVGIADEGPRNPAVTTTPQPAHVTSPAPKPAHVMPAKPRSANVTPAKPQPAHATSAKPQPAHAMPAAPGPAHAIPTCPESAPVLAALLQPAHKMAAIPEPVHKMAAIPEPVHKMAAIPEPVHKMAAIPRPVHKMAAIPRPVHKMAAIPKPWLDCSCGSD</sequence>
<evidence type="ECO:0000313" key="3">
    <source>
        <dbReference type="Proteomes" id="UP001529510"/>
    </source>
</evidence>
<dbReference type="AlphaFoldDB" id="A0ABD0RP74"/>
<feature type="non-terminal residue" evidence="2">
    <location>
        <position position="1"/>
    </location>
</feature>
<dbReference type="EMBL" id="JAMKFB020000003">
    <property type="protein sequence ID" value="KAL0199220.1"/>
    <property type="molecule type" value="Genomic_DNA"/>
</dbReference>
<feature type="non-terminal residue" evidence="2">
    <location>
        <position position="252"/>
    </location>
</feature>
<name>A0ABD0RP74_CIRMR</name>
<comment type="caution">
    <text evidence="2">The sequence shown here is derived from an EMBL/GenBank/DDBJ whole genome shotgun (WGS) entry which is preliminary data.</text>
</comment>
<feature type="compositionally biased region" description="Low complexity" evidence="1">
    <location>
        <begin position="149"/>
        <end position="166"/>
    </location>
</feature>
<evidence type="ECO:0008006" key="4">
    <source>
        <dbReference type="Google" id="ProtNLM"/>
    </source>
</evidence>
<protein>
    <recommendedName>
        <fullName evidence="4">Retrotransposon gag domain-containing protein</fullName>
    </recommendedName>
</protein>
<dbReference type="Proteomes" id="UP001529510">
    <property type="component" value="Unassembled WGS sequence"/>
</dbReference>
<gene>
    <name evidence="2" type="ORF">M9458_007760</name>
</gene>
<evidence type="ECO:0000256" key="1">
    <source>
        <dbReference type="SAM" id="MobiDB-lite"/>
    </source>
</evidence>
<keyword evidence="3" id="KW-1185">Reference proteome</keyword>
<evidence type="ECO:0000313" key="2">
    <source>
        <dbReference type="EMBL" id="KAL0199220.1"/>
    </source>
</evidence>
<feature type="region of interest" description="Disordered" evidence="1">
    <location>
        <begin position="97"/>
        <end position="166"/>
    </location>
</feature>
<accession>A0ABD0RP74</accession>
<organism evidence="2 3">
    <name type="scientific">Cirrhinus mrigala</name>
    <name type="common">Mrigala</name>
    <dbReference type="NCBI Taxonomy" id="683832"/>
    <lineage>
        <taxon>Eukaryota</taxon>
        <taxon>Metazoa</taxon>
        <taxon>Chordata</taxon>
        <taxon>Craniata</taxon>
        <taxon>Vertebrata</taxon>
        <taxon>Euteleostomi</taxon>
        <taxon>Actinopterygii</taxon>
        <taxon>Neopterygii</taxon>
        <taxon>Teleostei</taxon>
        <taxon>Ostariophysi</taxon>
        <taxon>Cypriniformes</taxon>
        <taxon>Cyprinidae</taxon>
        <taxon>Labeoninae</taxon>
        <taxon>Labeonini</taxon>
        <taxon>Cirrhinus</taxon>
    </lineage>
</organism>